<evidence type="ECO:0000313" key="2">
    <source>
        <dbReference type="Proteomes" id="UP000188268"/>
    </source>
</evidence>
<comment type="caution">
    <text evidence="1">The sequence shown here is derived from an EMBL/GenBank/DDBJ whole genome shotgun (WGS) entry which is preliminary data.</text>
</comment>
<name>A0A1R3JJ08_COCAP</name>
<sequence>MGILTQTNISRRLSAAIVLENCKGCRGVDAKMLANV</sequence>
<dbReference type="Proteomes" id="UP000188268">
    <property type="component" value="Unassembled WGS sequence"/>
</dbReference>
<accession>A0A1R3JJ08</accession>
<reference evidence="1 2" key="1">
    <citation type="submission" date="2013-09" db="EMBL/GenBank/DDBJ databases">
        <title>Corchorus capsularis genome sequencing.</title>
        <authorList>
            <person name="Alam M."/>
            <person name="Haque M.S."/>
            <person name="Islam M.S."/>
            <person name="Emdad E.M."/>
            <person name="Islam M.M."/>
            <person name="Ahmed B."/>
            <person name="Halim A."/>
            <person name="Hossen Q.M.M."/>
            <person name="Hossain M.Z."/>
            <person name="Ahmed R."/>
            <person name="Khan M.M."/>
            <person name="Islam R."/>
            <person name="Rashid M.M."/>
            <person name="Khan S.A."/>
            <person name="Rahman M.S."/>
            <person name="Alam M."/>
        </authorList>
    </citation>
    <scope>NUCLEOTIDE SEQUENCE [LARGE SCALE GENOMIC DNA]</scope>
    <source>
        <strain evidence="2">cv. CVL-1</strain>
        <tissue evidence="1">Whole seedling</tissue>
    </source>
</reference>
<gene>
    <name evidence="1" type="ORF">CCACVL1_05777</name>
</gene>
<protein>
    <submittedName>
        <fullName evidence="1">Uncharacterized protein</fullName>
    </submittedName>
</protein>
<dbReference type="EMBL" id="AWWV01007775">
    <property type="protein sequence ID" value="OMO94831.1"/>
    <property type="molecule type" value="Genomic_DNA"/>
</dbReference>
<dbReference type="AlphaFoldDB" id="A0A1R3JJ08"/>
<proteinExistence type="predicted"/>
<keyword evidence="2" id="KW-1185">Reference proteome</keyword>
<evidence type="ECO:0000313" key="1">
    <source>
        <dbReference type="EMBL" id="OMO94831.1"/>
    </source>
</evidence>
<dbReference type="Gramene" id="OMO94831">
    <property type="protein sequence ID" value="OMO94831"/>
    <property type="gene ID" value="CCACVL1_05777"/>
</dbReference>
<organism evidence="1 2">
    <name type="scientific">Corchorus capsularis</name>
    <name type="common">Jute</name>
    <dbReference type="NCBI Taxonomy" id="210143"/>
    <lineage>
        <taxon>Eukaryota</taxon>
        <taxon>Viridiplantae</taxon>
        <taxon>Streptophyta</taxon>
        <taxon>Embryophyta</taxon>
        <taxon>Tracheophyta</taxon>
        <taxon>Spermatophyta</taxon>
        <taxon>Magnoliopsida</taxon>
        <taxon>eudicotyledons</taxon>
        <taxon>Gunneridae</taxon>
        <taxon>Pentapetalae</taxon>
        <taxon>rosids</taxon>
        <taxon>malvids</taxon>
        <taxon>Malvales</taxon>
        <taxon>Malvaceae</taxon>
        <taxon>Grewioideae</taxon>
        <taxon>Apeibeae</taxon>
        <taxon>Corchorus</taxon>
    </lineage>
</organism>